<dbReference type="FunFam" id="3.30.1360.40:FF:000002">
    <property type="entry name" value="DNA gyrase subunit A"/>
    <property type="match status" value="1"/>
</dbReference>
<dbReference type="InterPro" id="IPR006691">
    <property type="entry name" value="GyrA/parC_rep"/>
</dbReference>
<comment type="caution">
    <text evidence="15">The sequence shown here is derived from an EMBL/GenBank/DDBJ whole genome shotgun (WGS) entry which is preliminary data.</text>
</comment>
<dbReference type="InterPro" id="IPR002205">
    <property type="entry name" value="Topo_IIA_dom_A"/>
</dbReference>
<dbReference type="GO" id="GO:0009330">
    <property type="term" value="C:DNA topoisomerase type II (double strand cut, ATP-hydrolyzing) complex"/>
    <property type="evidence" value="ECO:0007669"/>
    <property type="project" value="TreeGrafter"/>
</dbReference>
<dbReference type="GO" id="GO:0006265">
    <property type="term" value="P:DNA topological change"/>
    <property type="evidence" value="ECO:0007669"/>
    <property type="project" value="UniProtKB-UniRule"/>
</dbReference>
<dbReference type="NCBIfam" id="TIGR01063">
    <property type="entry name" value="gyrA"/>
    <property type="match status" value="1"/>
</dbReference>
<feature type="compositionally biased region" description="Low complexity" evidence="13">
    <location>
        <begin position="873"/>
        <end position="885"/>
    </location>
</feature>
<evidence type="ECO:0000313" key="15">
    <source>
        <dbReference type="EMBL" id="NKX55454.1"/>
    </source>
</evidence>
<dbReference type="SMART" id="SM00434">
    <property type="entry name" value="TOP4c"/>
    <property type="match status" value="1"/>
</dbReference>
<evidence type="ECO:0000313" key="16">
    <source>
        <dbReference type="Proteomes" id="UP000544090"/>
    </source>
</evidence>
<dbReference type="Gene3D" id="1.10.268.10">
    <property type="entry name" value="Topoisomerase, domain 3"/>
    <property type="match status" value="1"/>
</dbReference>
<dbReference type="Proteomes" id="UP000544090">
    <property type="component" value="Unassembled WGS sequence"/>
</dbReference>
<dbReference type="GO" id="GO:0003677">
    <property type="term" value="F:DNA binding"/>
    <property type="evidence" value="ECO:0007669"/>
    <property type="project" value="UniProtKB-UniRule"/>
</dbReference>
<dbReference type="EMBL" id="JAAZSQ010000012">
    <property type="protein sequence ID" value="NKX55454.1"/>
    <property type="molecule type" value="Genomic_DNA"/>
</dbReference>
<evidence type="ECO:0000256" key="4">
    <source>
        <dbReference type="ARBA" id="ARBA00022490"/>
    </source>
</evidence>
<comment type="caution">
    <text evidence="10">Lacks conserved residue(s) required for the propagation of feature annotation.</text>
</comment>
<keyword evidence="12" id="KW-0175">Coiled coil</keyword>
<evidence type="ECO:0000256" key="5">
    <source>
        <dbReference type="ARBA" id="ARBA00022741"/>
    </source>
</evidence>
<keyword evidence="6 10" id="KW-0067">ATP-binding</keyword>
<keyword evidence="4 10" id="KW-0963">Cytoplasm</keyword>
<evidence type="ECO:0000256" key="8">
    <source>
        <dbReference type="ARBA" id="ARBA00023125"/>
    </source>
</evidence>
<keyword evidence="5 10" id="KW-0547">Nucleotide-binding</keyword>
<dbReference type="SUPFAM" id="SSF101904">
    <property type="entry name" value="GyrA/ParC C-terminal domain-like"/>
    <property type="match status" value="1"/>
</dbReference>
<feature type="compositionally biased region" description="Basic and acidic residues" evidence="13">
    <location>
        <begin position="855"/>
        <end position="865"/>
    </location>
</feature>
<sequence length="891" mass="98360">MSEETPGVPGGPAGEEVLAGEVLTDRVEQVDLQTEMQRSYLDYAMAVIVGRALPDVRDGLKPVHRRVLYAMFDGGYRPDRAFNKCARVVGEVMGQYHPHGDAAIYDALVRLIQDWTMRYPLALGQGNFGSPGNDGAAAPRYTETKMAPLAMEMVRDIDEETVDFQDNYDGKNQEPTILPSRFPNLLVNGSSGIAVGMATNIPPHNLREVADGVQWYLKNPGATREELLEALIQRIKGPDFPTGAQILGHKGIEEAYRTGRGSITMRAVVNVEEIHGRTCLVVTELPYQANPDNLAIKIAELVKDGKIAGIADLRDETSGRTGQRLVIVLKRDAVAKVVLNNLYKHTALQENFAANMLAIVDGVPRTLTLDAFVRHWVTHQLDVIVRRTRFRLRKAEEAAHILRGLLKALDALDEVIALIRRSSTVEDARNGLIQLLDIDEIQAQAILDMQLRRLAALERQKIQDQHAKLEAEILEYNRILASEEVQRGIVSDELAEISEKYGDERRTQIMMGYDGDMSMEDLIPEEEVVVTITRGGYVKRTRSDSYRSQQRGGKGIRGAQLRGDDVVEHFFVTTTHHWLLFFTNLGRVYRAKAYELPEAARDAKGQHVANLLAFQPEERIAQVLDLRDYSQAPYLVLATKNGLVKKTRLEDYDTNRSAGVIAINLREEDELVSAQLVSETDDLMLVSRHGQSLRFTATDEALRPMGRATSGVTGMKFRDNDELLAADVVTEGSFVFIVTEGGYAKRTSEEEYRVQGRGGLGIKVGKYQEERGNLVGALIVHEEDEVLVVMEGGKVVRSHVAGVPAKGRDTMGVIFAKPDKADRIIAVARNTERTLGEDEHAEPVAGTELAAGSARDGEDSAHLPVDEVPLTSAPQQPAGEPAQAPDNGGNQ</sequence>
<dbReference type="EC" id="5.6.2.2" evidence="10"/>
<dbReference type="Gene3D" id="3.90.199.10">
    <property type="entry name" value="Topoisomerase II, domain 5"/>
    <property type="match status" value="1"/>
</dbReference>
<dbReference type="HAMAP" id="MF_01897">
    <property type="entry name" value="GyrA"/>
    <property type="match status" value="1"/>
</dbReference>
<dbReference type="PANTHER" id="PTHR43493">
    <property type="entry name" value="DNA GYRASE/TOPOISOMERASE SUBUNIT A"/>
    <property type="match status" value="1"/>
</dbReference>
<comment type="subcellular location">
    <subcellularLocation>
        <location evidence="2 10">Cytoplasm</location>
    </subcellularLocation>
</comment>
<dbReference type="PROSITE" id="PS52040">
    <property type="entry name" value="TOPO_IIA"/>
    <property type="match status" value="1"/>
</dbReference>
<keyword evidence="9 10" id="KW-0413">Isomerase</keyword>
<evidence type="ECO:0000256" key="6">
    <source>
        <dbReference type="ARBA" id="ARBA00022840"/>
    </source>
</evidence>
<dbReference type="GO" id="GO:0005524">
    <property type="term" value="F:ATP binding"/>
    <property type="evidence" value="ECO:0007669"/>
    <property type="project" value="UniProtKB-UniRule"/>
</dbReference>
<comment type="similarity">
    <text evidence="3 10">Belongs to the type II topoisomerase GyrA/ParC subunit family.</text>
</comment>
<feature type="region of interest" description="Disordered" evidence="13">
    <location>
        <begin position="833"/>
        <end position="891"/>
    </location>
</feature>
<dbReference type="GO" id="GO:0034335">
    <property type="term" value="F:DNA negative supercoiling activity"/>
    <property type="evidence" value="ECO:0007669"/>
    <property type="project" value="UniProtKB-ARBA"/>
</dbReference>
<name>A0A7X6HFW3_9MICC</name>
<dbReference type="RefSeq" id="WP_168486981.1">
    <property type="nucleotide sequence ID" value="NZ_JAAZSQ010000012.1"/>
</dbReference>
<dbReference type="Pfam" id="PF00521">
    <property type="entry name" value="DNA_topoisoIV"/>
    <property type="match status" value="1"/>
</dbReference>
<evidence type="ECO:0000256" key="3">
    <source>
        <dbReference type="ARBA" id="ARBA00008263"/>
    </source>
</evidence>
<feature type="coiled-coil region" evidence="12">
    <location>
        <begin position="452"/>
        <end position="486"/>
    </location>
</feature>
<reference evidence="15 16" key="1">
    <citation type="submission" date="2020-04" db="EMBL/GenBank/DDBJ databases">
        <title>Arthrobacter sp. nov.</title>
        <authorList>
            <person name="Liu S."/>
        </authorList>
    </citation>
    <scope>NUCLEOTIDE SEQUENCE [LARGE SCALE GENOMIC DNA]</scope>
    <source>
        <strain evidence="15 16">E918</strain>
    </source>
</reference>
<dbReference type="NCBIfam" id="NF004044">
    <property type="entry name" value="PRK05561.1"/>
    <property type="match status" value="1"/>
</dbReference>
<keyword evidence="16" id="KW-1185">Reference proteome</keyword>
<dbReference type="InterPro" id="IPR013758">
    <property type="entry name" value="Topo_IIA_A/C_ab"/>
</dbReference>
<dbReference type="PANTHER" id="PTHR43493:SF5">
    <property type="entry name" value="DNA GYRASE SUBUNIT A, CHLOROPLASTIC_MITOCHONDRIAL"/>
    <property type="match status" value="1"/>
</dbReference>
<feature type="domain" description="Topo IIA-type catalytic" evidence="14">
    <location>
        <begin position="53"/>
        <end position="522"/>
    </location>
</feature>
<keyword evidence="8 10" id="KW-0238">DNA-binding</keyword>
<comment type="miscellaneous">
    <text evidence="10">Few gyrases are as efficient as E.coli at forming negative supercoils. Not all organisms have 2 type II topoisomerases; in organisms with a single type II topoisomerase this enzyme also has to decatenate newly replicated chromosomes.</text>
</comment>
<dbReference type="Gene3D" id="2.120.10.90">
    <property type="entry name" value="DNA gyrase/topoisomerase IV, subunit A, C-terminal"/>
    <property type="match status" value="1"/>
</dbReference>
<evidence type="ECO:0000256" key="9">
    <source>
        <dbReference type="ARBA" id="ARBA00023235"/>
    </source>
</evidence>
<dbReference type="InterPro" id="IPR013760">
    <property type="entry name" value="Topo_IIA-like_dom_sf"/>
</dbReference>
<dbReference type="AlphaFoldDB" id="A0A7X6HFW3"/>
<gene>
    <name evidence="10 15" type="primary">gyrA</name>
    <name evidence="15" type="ORF">HGG74_13075</name>
</gene>
<evidence type="ECO:0000256" key="1">
    <source>
        <dbReference type="ARBA" id="ARBA00000185"/>
    </source>
</evidence>
<comment type="catalytic activity">
    <reaction evidence="1 10 11">
        <text>ATP-dependent breakage, passage and rejoining of double-stranded DNA.</text>
        <dbReference type="EC" id="5.6.2.2"/>
    </reaction>
</comment>
<feature type="compositionally biased region" description="Basic and acidic residues" evidence="13">
    <location>
        <begin position="833"/>
        <end position="842"/>
    </location>
</feature>
<dbReference type="Gene3D" id="3.30.1360.40">
    <property type="match status" value="1"/>
</dbReference>
<protein>
    <recommendedName>
        <fullName evidence="10">DNA gyrase subunit A</fullName>
        <ecNumber evidence="10">5.6.2.2</ecNumber>
    </recommendedName>
</protein>
<evidence type="ECO:0000256" key="7">
    <source>
        <dbReference type="ARBA" id="ARBA00023029"/>
    </source>
</evidence>
<proteinExistence type="inferred from homology"/>
<dbReference type="InterPro" id="IPR005743">
    <property type="entry name" value="GyrA"/>
</dbReference>
<evidence type="ECO:0000256" key="13">
    <source>
        <dbReference type="SAM" id="MobiDB-lite"/>
    </source>
</evidence>
<dbReference type="GO" id="GO:0005737">
    <property type="term" value="C:cytoplasm"/>
    <property type="evidence" value="ECO:0007669"/>
    <property type="project" value="UniProtKB-SubCell"/>
</dbReference>
<organism evidence="15 16">
    <name type="scientific">Arthrobacter mobilis</name>
    <dbReference type="NCBI Taxonomy" id="2724944"/>
    <lineage>
        <taxon>Bacteria</taxon>
        <taxon>Bacillati</taxon>
        <taxon>Actinomycetota</taxon>
        <taxon>Actinomycetes</taxon>
        <taxon>Micrococcales</taxon>
        <taxon>Micrococcaceae</taxon>
        <taxon>Arthrobacter</taxon>
    </lineage>
</organism>
<dbReference type="FunFam" id="2.120.10.90:FF:000001">
    <property type="entry name" value="DNA gyrase subunit A"/>
    <property type="match status" value="1"/>
</dbReference>
<dbReference type="FunFam" id="1.10.268.10:FF:000001">
    <property type="entry name" value="DNA gyrase subunit A"/>
    <property type="match status" value="1"/>
</dbReference>
<dbReference type="GO" id="GO:0005694">
    <property type="term" value="C:chromosome"/>
    <property type="evidence" value="ECO:0007669"/>
    <property type="project" value="InterPro"/>
</dbReference>
<dbReference type="InterPro" id="IPR013757">
    <property type="entry name" value="Topo_IIA_A_a_sf"/>
</dbReference>
<dbReference type="InterPro" id="IPR050220">
    <property type="entry name" value="Type_II_DNA_Topoisomerases"/>
</dbReference>
<dbReference type="Pfam" id="PF03989">
    <property type="entry name" value="DNA_gyraseA_C"/>
    <property type="match status" value="6"/>
</dbReference>
<feature type="active site" description="O-(5'-phospho-DNA)-tyrosine intermediate" evidence="10 11">
    <location>
        <position position="141"/>
    </location>
</feature>
<keyword evidence="7 10" id="KW-0799">Topoisomerase</keyword>
<evidence type="ECO:0000256" key="2">
    <source>
        <dbReference type="ARBA" id="ARBA00004496"/>
    </source>
</evidence>
<dbReference type="NCBIfam" id="NF004043">
    <property type="entry name" value="PRK05560.1"/>
    <property type="match status" value="1"/>
</dbReference>
<dbReference type="GO" id="GO:0006261">
    <property type="term" value="P:DNA-templated DNA replication"/>
    <property type="evidence" value="ECO:0007669"/>
    <property type="project" value="UniProtKB-UniRule"/>
</dbReference>
<accession>A0A7X6HFW3</accession>
<dbReference type="CDD" id="cd00187">
    <property type="entry name" value="TOP4c"/>
    <property type="match status" value="1"/>
</dbReference>
<dbReference type="InterPro" id="IPR035516">
    <property type="entry name" value="Gyrase/topoIV_suA_C"/>
</dbReference>
<comment type="function">
    <text evidence="10">A type II topoisomerase that negatively supercoils closed circular double-stranded (ds) DNA in an ATP-dependent manner to modulate DNA topology and maintain chromosomes in an underwound state. Negative supercoiling favors strand separation, and DNA replication, transcription, recombination and repair, all of which involve strand separation. Also able to catalyze the interconversion of other topological isomers of dsDNA rings, including catenanes and knotted rings. Type II topoisomerases break and join 2 DNA strands simultaneously in an ATP-dependent manner.</text>
</comment>
<evidence type="ECO:0000256" key="11">
    <source>
        <dbReference type="PROSITE-ProRule" id="PRU01384"/>
    </source>
</evidence>
<evidence type="ECO:0000256" key="10">
    <source>
        <dbReference type="HAMAP-Rule" id="MF_01897"/>
    </source>
</evidence>
<dbReference type="SUPFAM" id="SSF56719">
    <property type="entry name" value="Type II DNA topoisomerase"/>
    <property type="match status" value="1"/>
</dbReference>
<comment type="subunit">
    <text evidence="10">Heterotetramer, composed of two GyrA and two GyrB chains. In the heterotetramer, GyrA contains the active site tyrosine that forms a transient covalent intermediate with DNA, while GyrB binds cofactors and catalyzes ATP hydrolysis.</text>
</comment>
<evidence type="ECO:0000256" key="12">
    <source>
        <dbReference type="SAM" id="Coils"/>
    </source>
</evidence>
<evidence type="ECO:0000259" key="14">
    <source>
        <dbReference type="PROSITE" id="PS52040"/>
    </source>
</evidence>